<dbReference type="PANTHER" id="PTHR44591:SF3">
    <property type="entry name" value="RESPONSE REGULATORY DOMAIN-CONTAINING PROTEIN"/>
    <property type="match status" value="1"/>
</dbReference>
<accession>A0A1B9B9S9</accession>
<dbReference type="EMBL" id="MAYT01000001">
    <property type="protein sequence ID" value="OCA92847.1"/>
    <property type="molecule type" value="Genomic_DNA"/>
</dbReference>
<evidence type="ECO:0000313" key="4">
    <source>
        <dbReference type="EMBL" id="OCA92847.1"/>
    </source>
</evidence>
<proteinExistence type="predicted"/>
<feature type="domain" description="Response regulatory" evidence="3">
    <location>
        <begin position="4"/>
        <end position="117"/>
    </location>
</feature>
<dbReference type="InterPro" id="IPR001789">
    <property type="entry name" value="Sig_transdc_resp-reg_receiver"/>
</dbReference>
<dbReference type="Gene3D" id="3.40.50.2300">
    <property type="match status" value="1"/>
</dbReference>
<dbReference type="SMART" id="SM00448">
    <property type="entry name" value="REC"/>
    <property type="match status" value="1"/>
</dbReference>
<evidence type="ECO:0000256" key="1">
    <source>
        <dbReference type="ARBA" id="ARBA00022553"/>
    </source>
</evidence>
<evidence type="ECO:0000313" key="5">
    <source>
        <dbReference type="Proteomes" id="UP000092578"/>
    </source>
</evidence>
<dbReference type="InterPro" id="IPR050595">
    <property type="entry name" value="Bact_response_regulator"/>
</dbReference>
<sequence>MNKSVLIVDDSLFMRTWLKSILTAHNYEVFEAADGVEAIAAYALYKPSLVLMDITMNKLNGLEALKKIIEFDPSAKVVMCSSLGQKQLIIEALKLGAKDFIVKPYFDQLIPILDNIE</sequence>
<dbReference type="PROSITE" id="PS50110">
    <property type="entry name" value="RESPONSE_REGULATORY"/>
    <property type="match status" value="1"/>
</dbReference>
<keyword evidence="5" id="KW-1185">Reference proteome</keyword>
<dbReference type="Pfam" id="PF00072">
    <property type="entry name" value="Response_reg"/>
    <property type="match status" value="1"/>
</dbReference>
<protein>
    <submittedName>
        <fullName evidence="4">Two-component system response regulator</fullName>
    </submittedName>
</protein>
<dbReference type="Proteomes" id="UP000092578">
    <property type="component" value="Unassembled WGS sequence"/>
</dbReference>
<evidence type="ECO:0000256" key="2">
    <source>
        <dbReference type="PROSITE-ProRule" id="PRU00169"/>
    </source>
</evidence>
<dbReference type="PANTHER" id="PTHR44591">
    <property type="entry name" value="STRESS RESPONSE REGULATOR PROTEIN 1"/>
    <property type="match status" value="1"/>
</dbReference>
<keyword evidence="1 2" id="KW-0597">Phosphoprotein</keyword>
<dbReference type="RefSeq" id="WP_065409299.1">
    <property type="nucleotide sequence ID" value="NZ_MAYT01000001.1"/>
</dbReference>
<evidence type="ECO:0000259" key="3">
    <source>
        <dbReference type="PROSITE" id="PS50110"/>
    </source>
</evidence>
<gene>
    <name evidence="4" type="ORF">A8F95_03940</name>
</gene>
<name>A0A1B9B9S9_9BACI</name>
<feature type="modified residue" description="4-aspartylphosphate" evidence="2">
    <location>
        <position position="53"/>
    </location>
</feature>
<dbReference type="GO" id="GO:0000160">
    <property type="term" value="P:phosphorelay signal transduction system"/>
    <property type="evidence" value="ECO:0007669"/>
    <property type="project" value="InterPro"/>
</dbReference>
<dbReference type="InterPro" id="IPR011006">
    <property type="entry name" value="CheY-like_superfamily"/>
</dbReference>
<dbReference type="SUPFAM" id="SSF52172">
    <property type="entry name" value="CheY-like"/>
    <property type="match status" value="1"/>
</dbReference>
<comment type="caution">
    <text evidence="4">The sequence shown here is derived from an EMBL/GenBank/DDBJ whole genome shotgun (WGS) entry which is preliminary data.</text>
</comment>
<organism evidence="4 5">
    <name type="scientific">Pseudobacillus wudalianchiensis</name>
    <dbReference type="NCBI Taxonomy" id="1743143"/>
    <lineage>
        <taxon>Bacteria</taxon>
        <taxon>Bacillati</taxon>
        <taxon>Bacillota</taxon>
        <taxon>Bacilli</taxon>
        <taxon>Bacillales</taxon>
        <taxon>Bacillaceae</taxon>
        <taxon>Pseudobacillus</taxon>
    </lineage>
</organism>
<dbReference type="AlphaFoldDB" id="A0A1B9B9S9"/>
<reference evidence="5" key="1">
    <citation type="submission" date="2016-05" db="EMBL/GenBank/DDBJ databases">
        <authorList>
            <person name="Liu B."/>
            <person name="Wang J."/>
            <person name="Zhu Y."/>
            <person name="Liu G."/>
            <person name="Chen Q."/>
            <person name="Chen Z."/>
            <person name="Lan J."/>
            <person name="Che J."/>
            <person name="Ge C."/>
            <person name="Shi H."/>
            <person name="Pan Z."/>
            <person name="Liu X."/>
        </authorList>
    </citation>
    <scope>NUCLEOTIDE SEQUENCE [LARGE SCALE GENOMIC DNA]</scope>
    <source>
        <strain evidence="5">FJAT-27215</strain>
    </source>
</reference>